<dbReference type="InterPro" id="IPR015919">
    <property type="entry name" value="Cadherin-like_sf"/>
</dbReference>
<dbReference type="SUPFAM" id="SSF49313">
    <property type="entry name" value="Cadherin-like"/>
    <property type="match status" value="2"/>
</dbReference>
<dbReference type="Gene3D" id="2.60.40.10">
    <property type="entry name" value="Immunoglobulins"/>
    <property type="match status" value="3"/>
</dbReference>
<dbReference type="GO" id="GO:0016020">
    <property type="term" value="C:membrane"/>
    <property type="evidence" value="ECO:0007669"/>
    <property type="project" value="InterPro"/>
</dbReference>
<evidence type="ECO:0000313" key="6">
    <source>
        <dbReference type="EMBL" id="TMQ58737.1"/>
    </source>
</evidence>
<evidence type="ECO:0000313" key="7">
    <source>
        <dbReference type="Proteomes" id="UP000316852"/>
    </source>
</evidence>
<dbReference type="InterPro" id="IPR059226">
    <property type="entry name" value="Choice_anch_Q_dom"/>
</dbReference>
<dbReference type="NCBIfam" id="NF041518">
    <property type="entry name" value="choice_anch_Q"/>
    <property type="match status" value="1"/>
</dbReference>
<feature type="region of interest" description="Disordered" evidence="4">
    <location>
        <begin position="444"/>
        <end position="498"/>
    </location>
</feature>
<feature type="domain" description="PKD" evidence="5">
    <location>
        <begin position="515"/>
        <end position="599"/>
    </location>
</feature>
<dbReference type="SMART" id="SM00089">
    <property type="entry name" value="PKD"/>
    <property type="match status" value="1"/>
</dbReference>
<dbReference type="NCBIfam" id="TIGR03804">
    <property type="entry name" value="para_beta_helix"/>
    <property type="match status" value="1"/>
</dbReference>
<sequence length="900" mass="93241">MMRRNVASGLRATGLVVFFFLLSLGLVTGAWAAGTYYVDSTSPACSNSGPGTQANPYCTISAALAAHNGPGTTIVVQPGVYPEEVTVPSSGVSGNAFVIQAAGPGAVVDGSDDFSSTARWTPYSGNVWLASSVSWSPKQVFADGLRLAASTAAPASLPPRTYVWVSGQGLYVNAGGGNPGTHQAHVGHRNFGIYLPGRSWVTIDGFSVTRTEDKAVFANTGSNNTTISHNTVTFANRYGIQVTGSSGVLVASNVTSDNNFHGIGVTSGVSGSTFENNDSYRNAYPPARQANGIYVRGSSGNTFQGNRLHDNQDTGLDFGSSSNNNICIQNRSWKNGDHGFDELLSTGTVHLGDVAWGNYKDGFSVEGGSASTTFRNCIGVDNGLTTNEFDLWVDSGSAPGLVSDDNIFWNSTAQAPVKYISTVYPTVAAYSAASGQDRRSIQADPRFIDPAGGNFHLSPGSPAIDSGNSSPSRWPSTDAEGNPRFDDPSTPNTGLGPISYSDRGALEFASNDIPPVASLSVTPSTGVAPLSVTADASGSSDPDGTISSYTFDFGDGWVVGPQEQAVATHTFQGGTWRVKVTVVDNAGGTGSATATVTVTRVDRPPSVTAPTAVSGFEGSQLTVVVSASDPDGDSISSLTADLSGLPAGNLATFTKATGNTSGTLRWTPGFQDAGSYSVTFTASNALSGSATTSIAVSNVDRAPVVQAPSDVSVRQGAVLTIRVTAQDPDGDPIASLTADLSKLPPGNNASFVTDSTNTSGVLSWTANKATAKHYDIVFTAANGLSGRATTTVRISKHSAQPAGVGAALPALALEQNHPNPFNPATTISFDLPVEQDIRLGIYGVDGRLVAMLVNGVTPAGWHDVTWEGRDATGRSVSSGTYFLRLEWAGHEMIRRMTLLK</sequence>
<evidence type="ECO:0000256" key="2">
    <source>
        <dbReference type="ARBA" id="ARBA00022525"/>
    </source>
</evidence>
<dbReference type="GO" id="GO:0005509">
    <property type="term" value="F:calcium ion binding"/>
    <property type="evidence" value="ECO:0007669"/>
    <property type="project" value="InterPro"/>
</dbReference>
<proteinExistence type="predicted"/>
<dbReference type="GO" id="GO:0016837">
    <property type="term" value="F:carbon-oxygen lyase activity, acting on polysaccharides"/>
    <property type="evidence" value="ECO:0007669"/>
    <property type="project" value="TreeGrafter"/>
</dbReference>
<dbReference type="InterPro" id="IPR039448">
    <property type="entry name" value="Beta_helix"/>
</dbReference>
<dbReference type="InterPro" id="IPR012334">
    <property type="entry name" value="Pectin_lyas_fold"/>
</dbReference>
<evidence type="ECO:0000256" key="4">
    <source>
        <dbReference type="SAM" id="MobiDB-lite"/>
    </source>
</evidence>
<dbReference type="Pfam" id="PF18911">
    <property type="entry name" value="PKD_4"/>
    <property type="match status" value="1"/>
</dbReference>
<organism evidence="6 7">
    <name type="scientific">Eiseniibacteriota bacterium</name>
    <dbReference type="NCBI Taxonomy" id="2212470"/>
    <lineage>
        <taxon>Bacteria</taxon>
        <taxon>Candidatus Eiseniibacteriota</taxon>
    </lineage>
</organism>
<dbReference type="InterPro" id="IPR013783">
    <property type="entry name" value="Ig-like_fold"/>
</dbReference>
<dbReference type="InterPro" id="IPR052052">
    <property type="entry name" value="Polysaccharide_Lyase_9"/>
</dbReference>
<dbReference type="InterPro" id="IPR011050">
    <property type="entry name" value="Pectin_lyase_fold/virulence"/>
</dbReference>
<dbReference type="SMART" id="SM00710">
    <property type="entry name" value="PbH1"/>
    <property type="match status" value="4"/>
</dbReference>
<comment type="caution">
    <text evidence="6">The sequence shown here is derived from an EMBL/GenBank/DDBJ whole genome shotgun (WGS) entry which is preliminary data.</text>
</comment>
<dbReference type="EMBL" id="VBOW01000030">
    <property type="protein sequence ID" value="TMQ58737.1"/>
    <property type="molecule type" value="Genomic_DNA"/>
</dbReference>
<dbReference type="InterPro" id="IPR006626">
    <property type="entry name" value="PbH1"/>
</dbReference>
<accession>A0A538T536</accession>
<comment type="subcellular location">
    <subcellularLocation>
        <location evidence="1">Secreted</location>
    </subcellularLocation>
</comment>
<dbReference type="PANTHER" id="PTHR40088:SF2">
    <property type="entry name" value="SECRETED SUGAR HYDROLASE"/>
    <property type="match status" value="1"/>
</dbReference>
<evidence type="ECO:0000259" key="5">
    <source>
        <dbReference type="PROSITE" id="PS50093"/>
    </source>
</evidence>
<dbReference type="Pfam" id="PF17963">
    <property type="entry name" value="Big_9"/>
    <property type="match status" value="2"/>
</dbReference>
<dbReference type="PANTHER" id="PTHR40088">
    <property type="entry name" value="PECTATE LYASE (EUROFUNG)"/>
    <property type="match status" value="1"/>
</dbReference>
<keyword evidence="2" id="KW-0964">Secreted</keyword>
<dbReference type="Proteomes" id="UP000316852">
    <property type="component" value="Unassembled WGS sequence"/>
</dbReference>
<evidence type="ECO:0000256" key="3">
    <source>
        <dbReference type="ARBA" id="ARBA00022729"/>
    </source>
</evidence>
<dbReference type="InterPro" id="IPR000601">
    <property type="entry name" value="PKD_dom"/>
</dbReference>
<keyword evidence="3" id="KW-0732">Signal</keyword>
<dbReference type="Gene3D" id="2.60.40.4070">
    <property type="match status" value="1"/>
</dbReference>
<reference evidence="6 7" key="1">
    <citation type="journal article" date="2019" name="Nat. Microbiol.">
        <title>Mediterranean grassland soil C-N compound turnover is dependent on rainfall and depth, and is mediated by genomically divergent microorganisms.</title>
        <authorList>
            <person name="Diamond S."/>
            <person name="Andeer P.F."/>
            <person name="Li Z."/>
            <person name="Crits-Christoph A."/>
            <person name="Burstein D."/>
            <person name="Anantharaman K."/>
            <person name="Lane K.R."/>
            <person name="Thomas B.C."/>
            <person name="Pan C."/>
            <person name="Northen T.R."/>
            <person name="Banfield J.F."/>
        </authorList>
    </citation>
    <scope>NUCLEOTIDE SEQUENCE [LARGE SCALE GENOMIC DNA]</scope>
    <source>
        <strain evidence="6">WS_6</strain>
    </source>
</reference>
<dbReference type="Gene3D" id="2.160.20.10">
    <property type="entry name" value="Single-stranded right-handed beta-helix, Pectin lyase-like"/>
    <property type="match status" value="1"/>
</dbReference>
<dbReference type="SUPFAM" id="SSF51126">
    <property type="entry name" value="Pectin lyase-like"/>
    <property type="match status" value="1"/>
</dbReference>
<dbReference type="Pfam" id="PF13229">
    <property type="entry name" value="Beta_helix"/>
    <property type="match status" value="1"/>
</dbReference>
<gene>
    <name evidence="6" type="ORF">E6K76_06865</name>
</gene>
<dbReference type="InterPro" id="IPR022409">
    <property type="entry name" value="PKD/Chitinase_dom"/>
</dbReference>
<dbReference type="InterPro" id="IPR035986">
    <property type="entry name" value="PKD_dom_sf"/>
</dbReference>
<dbReference type="AlphaFoldDB" id="A0A538T536"/>
<dbReference type="CDD" id="cd00146">
    <property type="entry name" value="PKD"/>
    <property type="match status" value="2"/>
</dbReference>
<dbReference type="SUPFAM" id="SSF49299">
    <property type="entry name" value="PKD domain"/>
    <property type="match status" value="1"/>
</dbReference>
<feature type="compositionally biased region" description="Polar residues" evidence="4">
    <location>
        <begin position="466"/>
        <end position="475"/>
    </location>
</feature>
<dbReference type="InterPro" id="IPR022441">
    <property type="entry name" value="Para_beta_helix_rpt-2"/>
</dbReference>
<dbReference type="GO" id="GO:0005576">
    <property type="term" value="C:extracellular region"/>
    <property type="evidence" value="ECO:0007669"/>
    <property type="project" value="UniProtKB-SubCell"/>
</dbReference>
<evidence type="ECO:0000256" key="1">
    <source>
        <dbReference type="ARBA" id="ARBA00004613"/>
    </source>
</evidence>
<protein>
    <submittedName>
        <fullName evidence="6">PKD domain-containing protein</fullName>
    </submittedName>
</protein>
<name>A0A538T536_UNCEI</name>
<dbReference type="PROSITE" id="PS50093">
    <property type="entry name" value="PKD"/>
    <property type="match status" value="1"/>
</dbReference>